<evidence type="ECO:0000313" key="2">
    <source>
        <dbReference type="EMBL" id="TXB68146.1"/>
    </source>
</evidence>
<protein>
    <recommendedName>
        <fullName evidence="4">HdeA/HdeB family protein</fullName>
    </recommendedName>
</protein>
<reference evidence="2 3" key="1">
    <citation type="submission" date="2019-08" db="EMBL/GenBank/DDBJ databases">
        <authorList>
            <person name="Ye J."/>
        </authorList>
    </citation>
    <scope>NUCLEOTIDE SEQUENCE [LARGE SCALE GENOMIC DNA]</scope>
    <source>
        <strain evidence="2 3">TK008</strain>
    </source>
</reference>
<keyword evidence="3" id="KW-1185">Reference proteome</keyword>
<feature type="chain" id="PRO_5022783450" description="HdeA/HdeB family protein" evidence="1">
    <location>
        <begin position="26"/>
        <end position="123"/>
    </location>
</feature>
<gene>
    <name evidence="2" type="ORF">FQV27_13250</name>
</gene>
<feature type="signal peptide" evidence="1">
    <location>
        <begin position="1"/>
        <end position="25"/>
    </location>
</feature>
<accession>A0A5C6RZY2</accession>
<sequence>MTVKVMHKMTAICAAIAAFAGPCNAQESAKGIGALDCATFWEGRHDPLVQKEIASWAYGYFTAMNMVRAQATKQPMRDLAGLATQPSALFADTVAACQAEPSELVLGHVLAFYNKLPLIEAPN</sequence>
<evidence type="ECO:0008006" key="4">
    <source>
        <dbReference type="Google" id="ProtNLM"/>
    </source>
</evidence>
<organism evidence="2 3">
    <name type="scientific">Paracoccus aurantiacus</name>
    <dbReference type="NCBI Taxonomy" id="2599412"/>
    <lineage>
        <taxon>Bacteria</taxon>
        <taxon>Pseudomonadati</taxon>
        <taxon>Pseudomonadota</taxon>
        <taxon>Alphaproteobacteria</taxon>
        <taxon>Rhodobacterales</taxon>
        <taxon>Paracoccaceae</taxon>
        <taxon>Paracoccus</taxon>
    </lineage>
</organism>
<dbReference type="AlphaFoldDB" id="A0A5C6RZY2"/>
<dbReference type="EMBL" id="VOPL01000005">
    <property type="protein sequence ID" value="TXB68146.1"/>
    <property type="molecule type" value="Genomic_DNA"/>
</dbReference>
<evidence type="ECO:0000313" key="3">
    <source>
        <dbReference type="Proteomes" id="UP000321562"/>
    </source>
</evidence>
<comment type="caution">
    <text evidence="2">The sequence shown here is derived from an EMBL/GenBank/DDBJ whole genome shotgun (WGS) entry which is preliminary data.</text>
</comment>
<keyword evidence="1" id="KW-0732">Signal</keyword>
<dbReference type="Proteomes" id="UP000321562">
    <property type="component" value="Unassembled WGS sequence"/>
</dbReference>
<evidence type="ECO:0000256" key="1">
    <source>
        <dbReference type="SAM" id="SignalP"/>
    </source>
</evidence>
<dbReference type="RefSeq" id="WP_147099310.1">
    <property type="nucleotide sequence ID" value="NZ_JBHUFH010000003.1"/>
</dbReference>
<name>A0A5C6RZY2_9RHOB</name>
<proteinExistence type="predicted"/>